<dbReference type="InterPro" id="IPR017930">
    <property type="entry name" value="Myb_dom"/>
</dbReference>
<evidence type="ECO:0000256" key="1">
    <source>
        <dbReference type="SAM" id="Coils"/>
    </source>
</evidence>
<evidence type="ECO:0000259" key="2">
    <source>
        <dbReference type="PROSITE" id="PS50090"/>
    </source>
</evidence>
<evidence type="ECO:0000313" key="4">
    <source>
        <dbReference type="EMBL" id="SDY76536.1"/>
    </source>
</evidence>
<dbReference type="PROSITE" id="PS51294">
    <property type="entry name" value="HTH_MYB"/>
    <property type="match status" value="1"/>
</dbReference>
<organism evidence="4 5">
    <name type="scientific">Evansella caseinilytica</name>
    <dbReference type="NCBI Taxonomy" id="1503961"/>
    <lineage>
        <taxon>Bacteria</taxon>
        <taxon>Bacillati</taxon>
        <taxon>Bacillota</taxon>
        <taxon>Bacilli</taxon>
        <taxon>Bacillales</taxon>
        <taxon>Bacillaceae</taxon>
        <taxon>Evansella</taxon>
    </lineage>
</organism>
<dbReference type="NCBIfam" id="TIGR02894">
    <property type="entry name" value="DNA_bind_RsfA"/>
    <property type="match status" value="1"/>
</dbReference>
<evidence type="ECO:0000259" key="3">
    <source>
        <dbReference type="PROSITE" id="PS51294"/>
    </source>
</evidence>
<dbReference type="STRING" id="1503961.SAMN05421736_103244"/>
<reference evidence="5" key="1">
    <citation type="submission" date="2016-10" db="EMBL/GenBank/DDBJ databases">
        <authorList>
            <person name="Varghese N."/>
            <person name="Submissions S."/>
        </authorList>
    </citation>
    <scope>NUCLEOTIDE SEQUENCE [LARGE SCALE GENOMIC DNA]</scope>
    <source>
        <strain evidence="5">SP</strain>
    </source>
</reference>
<evidence type="ECO:0000313" key="5">
    <source>
        <dbReference type="Proteomes" id="UP000198935"/>
    </source>
</evidence>
<dbReference type="Proteomes" id="UP000198935">
    <property type="component" value="Unassembled WGS sequence"/>
</dbReference>
<keyword evidence="1" id="KW-0175">Coiled coil</keyword>
<accession>A0A1H3MIY8</accession>
<dbReference type="PANTHER" id="PTHR41302:SF2">
    <property type="entry name" value="PRESPORE SPECIFIC TRANSCRIPTIONAL ACTIVATOR RSFA"/>
    <property type="match status" value="1"/>
</dbReference>
<protein>
    <submittedName>
        <fullName evidence="4">Prespore-specific regulator</fullName>
    </submittedName>
</protein>
<dbReference type="AlphaFoldDB" id="A0A1H3MIY8"/>
<dbReference type="PROSITE" id="PS50090">
    <property type="entry name" value="MYB_LIKE"/>
    <property type="match status" value="1"/>
</dbReference>
<dbReference type="Pfam" id="PF13921">
    <property type="entry name" value="Myb_DNA-bind_6"/>
    <property type="match status" value="1"/>
</dbReference>
<dbReference type="InterPro" id="IPR014243">
    <property type="entry name" value="RsfA-like"/>
</dbReference>
<dbReference type="PANTHER" id="PTHR41302">
    <property type="entry name" value="PRESPORE-SPECIFIC TRANSCRIPTIONAL REGULATOR RSFA-RELATED"/>
    <property type="match status" value="1"/>
</dbReference>
<proteinExistence type="predicted"/>
<feature type="coiled-coil region" evidence="1">
    <location>
        <begin position="138"/>
        <end position="165"/>
    </location>
</feature>
<feature type="domain" description="HTH myb-type" evidence="3">
    <location>
        <begin position="1"/>
        <end position="59"/>
    </location>
</feature>
<gene>
    <name evidence="4" type="ORF">SAMN05421736_103244</name>
</gene>
<name>A0A1H3MIY8_9BACI</name>
<keyword evidence="5" id="KW-1185">Reference proteome</keyword>
<dbReference type="InterPro" id="IPR001005">
    <property type="entry name" value="SANT/Myb"/>
</dbReference>
<feature type="domain" description="Myb-like" evidence="2">
    <location>
        <begin position="1"/>
        <end position="55"/>
    </location>
</feature>
<sequence>MVRQDAWNQDEDLLLAEVVLRHVREGSTQLAAFEEVGEKLSRTPAACGFRWNSSIRKKYESAIQLAKKQRKQLRNKGTMEPQAAPTVNAKAVKASGSRSSKSIVQIIDEMVQFLLEKKEEINSDQSQQWQDEQSALRMQELAEENQQLTSDLTKLKHEYDMIKTDYQLMIHVMERATKRNQNHLPAK</sequence>
<dbReference type="EMBL" id="FNPI01000003">
    <property type="protein sequence ID" value="SDY76536.1"/>
    <property type="molecule type" value="Genomic_DNA"/>
</dbReference>